<evidence type="ECO:0000256" key="2">
    <source>
        <dbReference type="ARBA" id="ARBA00022701"/>
    </source>
</evidence>
<dbReference type="InterPro" id="IPR019821">
    <property type="entry name" value="Kinesin_motor_CS"/>
</dbReference>
<feature type="compositionally biased region" description="Polar residues" evidence="9">
    <location>
        <begin position="600"/>
        <end position="612"/>
    </location>
</feature>
<sequence length="1037" mass="116429">MVEETVQGPSLPEEKILVSVRLRPLNQKEIARNDVCDWECINDDTIIYRNVLSVSERSVYPNAYTFDRVFGCDSSTRQVYEEGAKEVALSVVSGINASVFAYGQTSSGKTYTMSGITEYAIADIYNYIERHKEREFVLKFCAMEIYNESVRDLLSADSTPLRLLDDPERGTIVEKLTEEPLRDWNHFQELLAVCEAQRQIGETALNETSSRSHQILRLIIESSTRELLGKDNSSMLAATVNFVDLAGSERASQSLSAGARLKEGCHINRSLLTLGTVVRKLSSFFLDEFSKGRTGHIPFRDSKLTRILQSSLGGNARTSIICTMSPARSHVEQSRNTLLFASCAKEVTINAQVNVVMSDKALVKHLQRELARLESELRSSGIASVTSDTAALLREKDLEIEKLKNEIAKLTQQRDLVQSEVEDLRRLVEDCGHSTVHEHNIYPKLRVRHSWGYETPTSDRPISVDSHCVKIGVSTFDASQYSEGHSGTDYEENAARIPDFDVHSLGSDPSSEISIPILSAGRNSISQDESEECRYDDSEDFCKVVRCIEMEDDCSNLQIASNNAPKCTQEPQWDGPIHLRVKEEDIMHLPAAKYGDGTKPESQGSPNLKENNQLESVPYAFVSLSPEEPFEMLQEKEFSSSRSFKKVIRSRSCKASLMGNLSLSSFEEVEKNHSTLPVEDKDHSGMLERYDRKLCSLDYAAPTTLLSRNGSQKSGDTAAINGLEDQWARVSPHERTIIIEVGSDDKDNSVRIRLDENNQHGDEENCNSVISDDEENCNAAISDDEENSNAAISDDEENSSSCHSISETKIAIDAHQEDQSANPDEAKQLNTITSPAKKVRDIGLDPMQEDPESPDHWQLQFRKIQKEIIELWDACNVSLVHRTYFFLLFKGDPADSIYMEVELRRLSFLKNTFDRGSQTLEGGRTLSAASSLRDLCRERQMLSKKMQKKLSTIDRERLFLTWGIGLDSKNRSLQLAHRLWTRTDDIDHISESASIVAMLVGLVPAEEAPKEMFGLNFAPRGSGRRSNVFRKRVLSLL</sequence>
<evidence type="ECO:0000313" key="14">
    <source>
        <dbReference type="RefSeq" id="XP_031385157.1"/>
    </source>
</evidence>
<evidence type="ECO:0000256" key="4">
    <source>
        <dbReference type="ARBA" id="ARBA00022840"/>
    </source>
</evidence>
<dbReference type="InterPro" id="IPR001752">
    <property type="entry name" value="Kinesin_motor_dom"/>
</dbReference>
<keyword evidence="4 7" id="KW-0067">ATP-binding</keyword>
<dbReference type="PROSITE" id="PS00411">
    <property type="entry name" value="KINESIN_MOTOR_1"/>
    <property type="match status" value="1"/>
</dbReference>
<reference evidence="11" key="1">
    <citation type="journal article" date="2020" name="Plant Biotechnol. J.">
        <title>The pomegranate (Punica granatum L.) draft genome dissects genetic divergence between soft- and hard-seeded cultivars.</title>
        <authorList>
            <person name="Luo X."/>
            <person name="Li H."/>
            <person name="Wu Z."/>
            <person name="Yao W."/>
            <person name="Zhao P."/>
            <person name="Cao D."/>
            <person name="Yu H."/>
            <person name="Li K."/>
            <person name="Poudel K."/>
            <person name="Zhao D."/>
            <person name="Zhang F."/>
            <person name="Xia X."/>
            <person name="Chen L."/>
            <person name="Wang Q."/>
            <person name="Jing D."/>
            <person name="Cao S."/>
        </authorList>
    </citation>
    <scope>NUCLEOTIDE SEQUENCE [LARGE SCALE GENOMIC DNA]</scope>
</reference>
<keyword evidence="11" id="KW-1185">Reference proteome</keyword>
<dbReference type="GO" id="GO:0005874">
    <property type="term" value="C:microtubule"/>
    <property type="evidence" value="ECO:0007669"/>
    <property type="project" value="UniProtKB-KW"/>
</dbReference>
<keyword evidence="2" id="KW-0493">Microtubule</keyword>
<proteinExistence type="inferred from homology"/>
<accession>A0A6P8CLQ4</accession>
<organism evidence="11 14">
    <name type="scientific">Punica granatum</name>
    <name type="common">Pomegranate</name>
    <dbReference type="NCBI Taxonomy" id="22663"/>
    <lineage>
        <taxon>Eukaryota</taxon>
        <taxon>Viridiplantae</taxon>
        <taxon>Streptophyta</taxon>
        <taxon>Embryophyta</taxon>
        <taxon>Tracheophyta</taxon>
        <taxon>Spermatophyta</taxon>
        <taxon>Magnoliopsida</taxon>
        <taxon>eudicotyledons</taxon>
        <taxon>Gunneridae</taxon>
        <taxon>Pentapetalae</taxon>
        <taxon>rosids</taxon>
        <taxon>malvids</taxon>
        <taxon>Myrtales</taxon>
        <taxon>Lythraceae</taxon>
        <taxon>Punica</taxon>
    </lineage>
</organism>
<dbReference type="GO" id="GO:0007018">
    <property type="term" value="P:microtubule-based movement"/>
    <property type="evidence" value="ECO:0007669"/>
    <property type="project" value="InterPro"/>
</dbReference>
<dbReference type="FunFam" id="3.40.850.10:FF:000016">
    <property type="entry name" value="Kinesin-like protein"/>
    <property type="match status" value="1"/>
</dbReference>
<name>A0A6P8CLQ4_PUNGR</name>
<dbReference type="OrthoDB" id="3176171at2759"/>
<dbReference type="RefSeq" id="XP_031385156.1">
    <property type="nucleotide sequence ID" value="XM_031529296.1"/>
</dbReference>
<dbReference type="Proteomes" id="UP000515151">
    <property type="component" value="Chromosome 3"/>
</dbReference>
<evidence type="ECO:0000259" key="10">
    <source>
        <dbReference type="PROSITE" id="PS50067"/>
    </source>
</evidence>
<feature type="coiled-coil region" evidence="8">
    <location>
        <begin position="356"/>
        <end position="427"/>
    </location>
</feature>
<dbReference type="RefSeq" id="XP_031385159.1">
    <property type="nucleotide sequence ID" value="XM_031529299.1"/>
</dbReference>
<evidence type="ECO:0000256" key="6">
    <source>
        <dbReference type="ARBA" id="ARBA00023175"/>
    </source>
</evidence>
<dbReference type="SUPFAM" id="SSF52540">
    <property type="entry name" value="P-loop containing nucleoside triphosphate hydrolases"/>
    <property type="match status" value="1"/>
</dbReference>
<dbReference type="PROSITE" id="PS50067">
    <property type="entry name" value="KINESIN_MOTOR_2"/>
    <property type="match status" value="1"/>
</dbReference>
<dbReference type="PANTHER" id="PTHR47968">
    <property type="entry name" value="CENTROMERE PROTEIN E"/>
    <property type="match status" value="1"/>
</dbReference>
<dbReference type="GO" id="GO:0008017">
    <property type="term" value="F:microtubule binding"/>
    <property type="evidence" value="ECO:0007669"/>
    <property type="project" value="InterPro"/>
</dbReference>
<evidence type="ECO:0000313" key="11">
    <source>
        <dbReference type="Proteomes" id="UP000515151"/>
    </source>
</evidence>
<dbReference type="GO" id="GO:0005524">
    <property type="term" value="F:ATP binding"/>
    <property type="evidence" value="ECO:0007669"/>
    <property type="project" value="UniProtKB-UniRule"/>
</dbReference>
<dbReference type="Pfam" id="PF00225">
    <property type="entry name" value="Kinesin"/>
    <property type="match status" value="1"/>
</dbReference>
<comment type="similarity">
    <text evidence="1">Belongs to the TRAFAC class myosin-kinesin ATPase superfamily. Kinesin family. KIN-7 subfamily.</text>
</comment>
<dbReference type="CDD" id="cd01374">
    <property type="entry name" value="KISc_CENP_E"/>
    <property type="match status" value="1"/>
</dbReference>
<dbReference type="Gene3D" id="3.40.850.10">
    <property type="entry name" value="Kinesin motor domain"/>
    <property type="match status" value="1"/>
</dbReference>
<evidence type="ECO:0000313" key="15">
    <source>
        <dbReference type="RefSeq" id="XP_031385159.1"/>
    </source>
</evidence>
<dbReference type="InterPro" id="IPR036961">
    <property type="entry name" value="Kinesin_motor_dom_sf"/>
</dbReference>
<evidence type="ECO:0000256" key="8">
    <source>
        <dbReference type="SAM" id="Coils"/>
    </source>
</evidence>
<dbReference type="InterPro" id="IPR027417">
    <property type="entry name" value="P-loop_NTPase"/>
</dbReference>
<dbReference type="InterPro" id="IPR027640">
    <property type="entry name" value="Kinesin-like_fam"/>
</dbReference>
<feature type="binding site" evidence="7">
    <location>
        <begin position="103"/>
        <end position="110"/>
    </location>
    <ligand>
        <name>ATP</name>
        <dbReference type="ChEBI" id="CHEBI:30616"/>
    </ligand>
</feature>
<dbReference type="AlphaFoldDB" id="A0A6P8CLQ4"/>
<evidence type="ECO:0000256" key="7">
    <source>
        <dbReference type="PROSITE-ProRule" id="PRU00283"/>
    </source>
</evidence>
<evidence type="ECO:0000256" key="9">
    <source>
        <dbReference type="SAM" id="MobiDB-lite"/>
    </source>
</evidence>
<dbReference type="RefSeq" id="XP_031385155.1">
    <property type="nucleotide sequence ID" value="XM_031529295.1"/>
</dbReference>
<evidence type="ECO:0000256" key="3">
    <source>
        <dbReference type="ARBA" id="ARBA00022741"/>
    </source>
</evidence>
<feature type="domain" description="Kinesin motor" evidence="10">
    <location>
        <begin position="15"/>
        <end position="347"/>
    </location>
</feature>
<keyword evidence="6 7" id="KW-0505">Motor protein</keyword>
<keyword evidence="3 7" id="KW-0547">Nucleotide-binding</keyword>
<dbReference type="InterPro" id="IPR021881">
    <property type="entry name" value="NACK_C"/>
</dbReference>
<feature type="region of interest" description="Disordered" evidence="9">
    <location>
        <begin position="593"/>
        <end position="612"/>
    </location>
</feature>
<dbReference type="PANTHER" id="PTHR47968:SF55">
    <property type="entry name" value="KINESIN-LIKE PROTEIN KIN-7H"/>
    <property type="match status" value="1"/>
</dbReference>
<dbReference type="SMART" id="SM00129">
    <property type="entry name" value="KISc"/>
    <property type="match status" value="1"/>
</dbReference>
<gene>
    <name evidence="12 13 14 15" type="primary">LOC116199011</name>
</gene>
<dbReference type="RefSeq" id="XP_031385157.1">
    <property type="nucleotide sequence ID" value="XM_031529297.1"/>
</dbReference>
<dbReference type="GeneID" id="116199011"/>
<evidence type="ECO:0000256" key="1">
    <source>
        <dbReference type="ARBA" id="ARBA00007310"/>
    </source>
</evidence>
<reference evidence="12 13" key="2">
    <citation type="submission" date="2025-04" db="UniProtKB">
        <authorList>
            <consortium name="RefSeq"/>
        </authorList>
    </citation>
    <scope>IDENTIFICATION</scope>
    <source>
        <tissue evidence="12 13">Leaf</tissue>
    </source>
</reference>
<protein>
    <submittedName>
        <fullName evidence="12 13">Kinesin-like protein KIN-7F isoform X1</fullName>
    </submittedName>
</protein>
<keyword evidence="5 8" id="KW-0175">Coiled coil</keyword>
<evidence type="ECO:0000313" key="13">
    <source>
        <dbReference type="RefSeq" id="XP_031385156.1"/>
    </source>
</evidence>
<dbReference type="PRINTS" id="PR00380">
    <property type="entry name" value="KINESINHEAVY"/>
</dbReference>
<dbReference type="GO" id="GO:0003777">
    <property type="term" value="F:microtubule motor activity"/>
    <property type="evidence" value="ECO:0007669"/>
    <property type="project" value="InterPro"/>
</dbReference>
<evidence type="ECO:0000313" key="12">
    <source>
        <dbReference type="RefSeq" id="XP_031385155.1"/>
    </source>
</evidence>
<dbReference type="Pfam" id="PF11995">
    <property type="entry name" value="DUF3490"/>
    <property type="match status" value="1"/>
</dbReference>
<evidence type="ECO:0000256" key="5">
    <source>
        <dbReference type="ARBA" id="ARBA00023054"/>
    </source>
</evidence>